<reference evidence="9 10" key="1">
    <citation type="submission" date="2020-08" db="EMBL/GenBank/DDBJ databases">
        <title>Genomic Encyclopedia of Type Strains, Phase IV (KMG-IV): sequencing the most valuable type-strain genomes for metagenomic binning, comparative biology and taxonomic classification.</title>
        <authorList>
            <person name="Goeker M."/>
        </authorList>
    </citation>
    <scope>NUCLEOTIDE SEQUENCE [LARGE SCALE GENOMIC DNA]</scope>
    <source>
        <strain evidence="9 10">DSM 21458</strain>
    </source>
</reference>
<evidence type="ECO:0000256" key="2">
    <source>
        <dbReference type="ARBA" id="ARBA00011344"/>
    </source>
</evidence>
<dbReference type="RefSeq" id="WP_183987360.1">
    <property type="nucleotide sequence ID" value="NZ_JACHHG010000007.1"/>
</dbReference>
<feature type="region of interest" description="Disordered" evidence="7">
    <location>
        <begin position="1"/>
        <end position="56"/>
    </location>
</feature>
<dbReference type="InterPro" id="IPR036388">
    <property type="entry name" value="WH-like_DNA-bd_sf"/>
</dbReference>
<dbReference type="AlphaFoldDB" id="A0A841I2W0"/>
<gene>
    <name evidence="9" type="ORF">HNR42_002123</name>
</gene>
<dbReference type="InterPro" id="IPR000943">
    <property type="entry name" value="RNA_pol_sigma70"/>
</dbReference>
<dbReference type="SUPFAM" id="SSF88946">
    <property type="entry name" value="Sigma2 domain of RNA polymerase sigma factors"/>
    <property type="match status" value="1"/>
</dbReference>
<accession>A0A841I2W0</accession>
<dbReference type="InterPro" id="IPR013325">
    <property type="entry name" value="RNA_pol_sigma_r2"/>
</dbReference>
<keyword evidence="3" id="KW-0805">Transcription regulation</keyword>
<comment type="subunit">
    <text evidence="2">Interacts transiently with the RNA polymerase catalytic core formed by RpoA, RpoB, RpoC and RpoZ (2 alpha, 1 beta, 1 beta' and 1 omega subunit) to form the RNA polymerase holoenzyme that can initiate transcription.</text>
</comment>
<dbReference type="Pfam" id="PF04542">
    <property type="entry name" value="Sigma70_r2"/>
    <property type="match status" value="1"/>
</dbReference>
<proteinExistence type="inferred from homology"/>
<feature type="compositionally biased region" description="Polar residues" evidence="7">
    <location>
        <begin position="1"/>
        <end position="10"/>
    </location>
</feature>
<dbReference type="Gene3D" id="1.10.10.10">
    <property type="entry name" value="Winged helix-like DNA-binding domain superfamily/Winged helix DNA-binding domain"/>
    <property type="match status" value="2"/>
</dbReference>
<organism evidence="9 10">
    <name type="scientific">Deinobacterium chartae</name>
    <dbReference type="NCBI Taxonomy" id="521158"/>
    <lineage>
        <taxon>Bacteria</taxon>
        <taxon>Thermotogati</taxon>
        <taxon>Deinococcota</taxon>
        <taxon>Deinococci</taxon>
        <taxon>Deinococcales</taxon>
        <taxon>Deinococcaceae</taxon>
        <taxon>Deinobacterium</taxon>
    </lineage>
</organism>
<dbReference type="GO" id="GO:0003677">
    <property type="term" value="F:DNA binding"/>
    <property type="evidence" value="ECO:0007669"/>
    <property type="project" value="UniProtKB-KW"/>
</dbReference>
<dbReference type="GO" id="GO:0006352">
    <property type="term" value="P:DNA-templated transcription initiation"/>
    <property type="evidence" value="ECO:0007669"/>
    <property type="project" value="InterPro"/>
</dbReference>
<evidence type="ECO:0000256" key="6">
    <source>
        <dbReference type="ARBA" id="ARBA00023163"/>
    </source>
</evidence>
<evidence type="ECO:0000256" key="5">
    <source>
        <dbReference type="ARBA" id="ARBA00023125"/>
    </source>
</evidence>
<dbReference type="NCBIfam" id="TIGR02937">
    <property type="entry name" value="sigma70-ECF"/>
    <property type="match status" value="1"/>
</dbReference>
<name>A0A841I2W0_9DEIO</name>
<evidence type="ECO:0000313" key="9">
    <source>
        <dbReference type="EMBL" id="MBB6098688.1"/>
    </source>
</evidence>
<evidence type="ECO:0000256" key="4">
    <source>
        <dbReference type="ARBA" id="ARBA00023082"/>
    </source>
</evidence>
<dbReference type="Pfam" id="PF00140">
    <property type="entry name" value="Sigma70_r1_2"/>
    <property type="match status" value="1"/>
</dbReference>
<keyword evidence="4" id="KW-0731">Sigma factor</keyword>
<keyword evidence="10" id="KW-1185">Reference proteome</keyword>
<comment type="caution">
    <text evidence="9">The sequence shown here is derived from an EMBL/GenBank/DDBJ whole genome shotgun (WGS) entry which is preliminary data.</text>
</comment>
<evidence type="ECO:0000259" key="8">
    <source>
        <dbReference type="PROSITE" id="PS00716"/>
    </source>
</evidence>
<dbReference type="InterPro" id="IPR013324">
    <property type="entry name" value="RNA_pol_sigma_r3/r4-like"/>
</dbReference>
<evidence type="ECO:0000256" key="3">
    <source>
        <dbReference type="ARBA" id="ARBA00023015"/>
    </source>
</evidence>
<evidence type="ECO:0000313" key="10">
    <source>
        <dbReference type="Proteomes" id="UP000569951"/>
    </source>
</evidence>
<evidence type="ECO:0000256" key="7">
    <source>
        <dbReference type="SAM" id="MobiDB-lite"/>
    </source>
</evidence>
<dbReference type="PRINTS" id="PR00046">
    <property type="entry name" value="SIGMA70FCT"/>
</dbReference>
<dbReference type="InterPro" id="IPR009042">
    <property type="entry name" value="RNA_pol_sigma70_r1_2"/>
</dbReference>
<comment type="similarity">
    <text evidence="1">Belongs to the sigma-70 factor family.</text>
</comment>
<dbReference type="Pfam" id="PF04545">
    <property type="entry name" value="Sigma70_r4"/>
    <property type="match status" value="1"/>
</dbReference>
<protein>
    <submittedName>
        <fullName evidence="9">RNA polymerase primary sigma factor</fullName>
    </submittedName>
</protein>
<dbReference type="Gene3D" id="1.20.120.1810">
    <property type="match status" value="2"/>
</dbReference>
<dbReference type="PROSITE" id="PS00716">
    <property type="entry name" value="SIGMA70_2"/>
    <property type="match status" value="1"/>
</dbReference>
<dbReference type="Proteomes" id="UP000569951">
    <property type="component" value="Unassembled WGS sequence"/>
</dbReference>
<evidence type="ECO:0000256" key="1">
    <source>
        <dbReference type="ARBA" id="ARBA00007788"/>
    </source>
</evidence>
<dbReference type="InterPro" id="IPR007624">
    <property type="entry name" value="RNA_pol_sigma70_r3"/>
</dbReference>
<keyword evidence="6" id="KW-0804">Transcription</keyword>
<dbReference type="InterPro" id="IPR014284">
    <property type="entry name" value="RNA_pol_sigma-70_dom"/>
</dbReference>
<sequence length="395" mass="44561">MPTRSMTHNEPAQLGPRRTRAPRGNKAAVTEAAHLRSQTETPQTLAALEDLEPLTPPTEEEALDADLAETELPEADEADENEDEPLLEETAASCRGDALRQYLHEIGRVPLLSLEEEVDLARRMQQGRAARQQLEAVELPERQRRALTRQVEDGELARQGLVQANLRLVVSVAKKYAGRGLSLLDLIQEGNRGLMHAVDKFDHRRGFKLSTYATWWIRQSVTRALADQSRTIRVPVHMVETINRLARTAKQLEAELSREPSAEELAEAMGPGWDPERVEETQKVSREPISLETPIGDEGDSVYGDFIADEQFTSPVENANQAMLGAALERALETLNEREVLVLKLRHGFFDGHEHTLEEVGQHLNVTREWVRQIEAKALRKLKYQANRGLRDFLH</sequence>
<dbReference type="CDD" id="cd06171">
    <property type="entry name" value="Sigma70_r4"/>
    <property type="match status" value="1"/>
</dbReference>
<dbReference type="FunFam" id="1.10.601.10:FF:000001">
    <property type="entry name" value="RNA polymerase sigma factor SigA"/>
    <property type="match status" value="1"/>
</dbReference>
<keyword evidence="5" id="KW-0238">DNA-binding</keyword>
<dbReference type="InterPro" id="IPR050239">
    <property type="entry name" value="Sigma-70_RNA_pol_init_factors"/>
</dbReference>
<dbReference type="PANTHER" id="PTHR30603">
    <property type="entry name" value="RNA POLYMERASE SIGMA FACTOR RPO"/>
    <property type="match status" value="1"/>
</dbReference>
<dbReference type="InterPro" id="IPR007630">
    <property type="entry name" value="RNA_pol_sigma70_r4"/>
</dbReference>
<dbReference type="EMBL" id="JACHHG010000007">
    <property type="protein sequence ID" value="MBB6098688.1"/>
    <property type="molecule type" value="Genomic_DNA"/>
</dbReference>
<feature type="domain" description="RNA polymerase sigma-70" evidence="8">
    <location>
        <begin position="356"/>
        <end position="382"/>
    </location>
</feature>
<dbReference type="Pfam" id="PF04539">
    <property type="entry name" value="Sigma70_r3"/>
    <property type="match status" value="1"/>
</dbReference>
<dbReference type="SUPFAM" id="SSF88659">
    <property type="entry name" value="Sigma3 and sigma4 domains of RNA polymerase sigma factors"/>
    <property type="match status" value="2"/>
</dbReference>
<dbReference type="GO" id="GO:0016987">
    <property type="term" value="F:sigma factor activity"/>
    <property type="evidence" value="ECO:0007669"/>
    <property type="project" value="UniProtKB-KW"/>
</dbReference>
<dbReference type="InterPro" id="IPR007627">
    <property type="entry name" value="RNA_pol_sigma70_r2"/>
</dbReference>
<dbReference type="PANTHER" id="PTHR30603:SF60">
    <property type="entry name" value="RNA POLYMERASE SIGMA FACTOR RPOD"/>
    <property type="match status" value="1"/>
</dbReference>